<sequence length="501" mass="57946">MVNSGIPNKRSKLENEEVDEDNAPVRSLKKAQIGEPSKDCPFLATIDRSILDFDFEKLCSVSLSHINIYACLICGKYYQGRGAGSHAYTHSLDEDHRVFINLTTLKFYCLPDNYEIIDPSLEDIKYVLDPTFTNQQIKDIDDGTKIFRTLNGKPYHPGIVGLNNIKHNDYFNVILHALSHVPPIRNFFLQPNNYMNIIKGPSDKMHILGTKFGETIRKLWNPRAFKSHVSPHQLLQAVVICSDKKFQIIKQSDASEFLNFFLNALHVSLNGTKKSNSSIVFKTFRGKMKEYSTKVSSSNDSISNSSPIENEVQVKEMPFLCLPLELPPAPLYRDELLNNIIPQVPLTILLQKYNGIYEKEYKTYKENFIKRFELILLPEYLIVTYKRFQKNQFYVEKNPTIINFPISNVDFYDYLSQDARLTHKYTTYDLLCNIVHDGKPDSGTYRIQLLHKATKKWFELEDMHVKEILAQSITLTESYIQIWKLNRKKTRGERLGESSSD</sequence>
<dbReference type="SUPFAM" id="SSF57850">
    <property type="entry name" value="RING/U-box"/>
    <property type="match status" value="1"/>
</dbReference>
<keyword evidence="6" id="KW-0479">Metal-binding</keyword>
<proteinExistence type="inferred from homology"/>
<dbReference type="WBParaSite" id="SSTP_0001157100.1">
    <property type="protein sequence ID" value="SSTP_0001157100.1"/>
    <property type="gene ID" value="SSTP_0001157100"/>
</dbReference>
<dbReference type="Proteomes" id="UP000035681">
    <property type="component" value="Unplaced"/>
</dbReference>
<comment type="similarity">
    <text evidence="3">Belongs to the peptidase C19 family.</text>
</comment>
<evidence type="ECO:0000256" key="11">
    <source>
        <dbReference type="ARBA" id="ARBA00023242"/>
    </source>
</evidence>
<evidence type="ECO:0000313" key="16">
    <source>
        <dbReference type="Proteomes" id="UP000035681"/>
    </source>
</evidence>
<dbReference type="InterPro" id="IPR028889">
    <property type="entry name" value="USP"/>
</dbReference>
<name>A0A0K0EQ42_STRER</name>
<dbReference type="GO" id="GO:0005681">
    <property type="term" value="C:spliceosomal complex"/>
    <property type="evidence" value="ECO:0007669"/>
    <property type="project" value="UniProtKB-KW"/>
</dbReference>
<dbReference type="GO" id="GO:0000245">
    <property type="term" value="P:spliceosomal complex assembly"/>
    <property type="evidence" value="ECO:0007669"/>
    <property type="project" value="InterPro"/>
</dbReference>
<accession>A0A0K0EQ42</accession>
<dbReference type="InterPro" id="IPR050185">
    <property type="entry name" value="Ub_carboxyl-term_hydrolase"/>
</dbReference>
<dbReference type="InterPro" id="IPR001394">
    <property type="entry name" value="Peptidase_C19_UCH"/>
</dbReference>
<evidence type="ECO:0000259" key="15">
    <source>
        <dbReference type="PROSITE" id="PS50271"/>
    </source>
</evidence>
<organism evidence="17">
    <name type="scientific">Strongyloides stercoralis</name>
    <name type="common">Threadworm</name>
    <dbReference type="NCBI Taxonomy" id="6248"/>
    <lineage>
        <taxon>Eukaryota</taxon>
        <taxon>Metazoa</taxon>
        <taxon>Ecdysozoa</taxon>
        <taxon>Nematoda</taxon>
        <taxon>Chromadorea</taxon>
        <taxon>Rhabditida</taxon>
        <taxon>Tylenchina</taxon>
        <taxon>Panagrolaimomorpha</taxon>
        <taxon>Strongyloidoidea</taxon>
        <taxon>Strongyloididae</taxon>
        <taxon>Strongyloides</taxon>
    </lineage>
</organism>
<dbReference type="WBParaSite" id="TCONS_00002316.p1">
    <property type="protein sequence ID" value="TCONS_00002316.p1"/>
    <property type="gene ID" value="XLOC_002177"/>
</dbReference>
<evidence type="ECO:0000256" key="7">
    <source>
        <dbReference type="ARBA" id="ARBA00022728"/>
    </source>
</evidence>
<reference evidence="17" key="1">
    <citation type="submission" date="2015-08" db="UniProtKB">
        <authorList>
            <consortium name="WormBaseParasite"/>
        </authorList>
    </citation>
    <scope>IDENTIFICATION</scope>
</reference>
<dbReference type="GO" id="GO:0016579">
    <property type="term" value="P:protein deubiquitination"/>
    <property type="evidence" value="ECO:0007669"/>
    <property type="project" value="InterPro"/>
</dbReference>
<evidence type="ECO:0000313" key="17">
    <source>
        <dbReference type="WBParaSite" id="SSTP_0001157100.1"/>
    </source>
</evidence>
<dbReference type="InterPro" id="IPR001607">
    <property type="entry name" value="Znf_UBP"/>
</dbReference>
<dbReference type="InterPro" id="IPR013083">
    <property type="entry name" value="Znf_RING/FYVE/PHD"/>
</dbReference>
<feature type="domain" description="UBP-type" evidence="15">
    <location>
        <begin position="38"/>
        <end position="135"/>
    </location>
</feature>
<dbReference type="GO" id="GO:0008270">
    <property type="term" value="F:zinc ion binding"/>
    <property type="evidence" value="ECO:0007669"/>
    <property type="project" value="UniProtKB-KW"/>
</dbReference>
<evidence type="ECO:0000256" key="6">
    <source>
        <dbReference type="ARBA" id="ARBA00022723"/>
    </source>
</evidence>
<dbReference type="STRING" id="6248.A0A0K0EQ42"/>
<dbReference type="Pfam" id="PF02148">
    <property type="entry name" value="zf-UBP"/>
    <property type="match status" value="1"/>
</dbReference>
<keyword evidence="11" id="KW-0539">Nucleus</keyword>
<keyword evidence="8 12" id="KW-0863">Zinc-finger</keyword>
<dbReference type="PANTHER" id="PTHR21646:SF16">
    <property type="entry name" value="U4_U6.U5 TRI-SNRNP-ASSOCIATED PROTEIN 2"/>
    <property type="match status" value="1"/>
</dbReference>
<feature type="domain" description="USP" evidence="14">
    <location>
        <begin position="160"/>
        <end position="486"/>
    </location>
</feature>
<dbReference type="Pfam" id="PF00443">
    <property type="entry name" value="UCH"/>
    <property type="match status" value="1"/>
</dbReference>
<dbReference type="InterPro" id="IPR038765">
    <property type="entry name" value="Papain-like_cys_pep_sf"/>
</dbReference>
<evidence type="ECO:0000256" key="8">
    <source>
        <dbReference type="ARBA" id="ARBA00022771"/>
    </source>
</evidence>
<evidence type="ECO:0000256" key="10">
    <source>
        <dbReference type="ARBA" id="ARBA00023187"/>
    </source>
</evidence>
<feature type="region of interest" description="Disordered" evidence="13">
    <location>
        <begin position="1"/>
        <end position="28"/>
    </location>
</feature>
<evidence type="ECO:0000259" key="14">
    <source>
        <dbReference type="PROSITE" id="PS50235"/>
    </source>
</evidence>
<dbReference type="Gene3D" id="3.90.70.10">
    <property type="entry name" value="Cysteine proteinases"/>
    <property type="match status" value="1"/>
</dbReference>
<keyword evidence="10" id="KW-0508">mRNA splicing</keyword>
<keyword evidence="5" id="KW-0507">mRNA processing</keyword>
<comment type="subcellular location">
    <subcellularLocation>
        <location evidence="2">Nucleus</location>
    </subcellularLocation>
</comment>
<dbReference type="PROSITE" id="PS50271">
    <property type="entry name" value="ZF_UBP"/>
    <property type="match status" value="1"/>
</dbReference>
<dbReference type="EC" id="3.4.19.12" evidence="4"/>
<evidence type="ECO:0000256" key="1">
    <source>
        <dbReference type="ARBA" id="ARBA00000707"/>
    </source>
</evidence>
<dbReference type="PANTHER" id="PTHR21646">
    <property type="entry name" value="UBIQUITIN CARBOXYL-TERMINAL HYDROLASE"/>
    <property type="match status" value="1"/>
</dbReference>
<evidence type="ECO:0000256" key="12">
    <source>
        <dbReference type="PROSITE-ProRule" id="PRU00502"/>
    </source>
</evidence>
<evidence type="ECO:0000256" key="9">
    <source>
        <dbReference type="ARBA" id="ARBA00022833"/>
    </source>
</evidence>
<keyword evidence="16" id="KW-1185">Reference proteome</keyword>
<protein>
    <recommendedName>
        <fullName evidence="4">ubiquitinyl hydrolase 1</fullName>
        <ecNumber evidence="4">3.4.19.12</ecNumber>
    </recommendedName>
</protein>
<evidence type="ECO:0000256" key="5">
    <source>
        <dbReference type="ARBA" id="ARBA00022664"/>
    </source>
</evidence>
<dbReference type="SUPFAM" id="SSF54001">
    <property type="entry name" value="Cysteine proteinases"/>
    <property type="match status" value="1"/>
</dbReference>
<keyword evidence="9" id="KW-0862">Zinc</keyword>
<keyword evidence="7" id="KW-0747">Spliceosome</keyword>
<evidence type="ECO:0000256" key="3">
    <source>
        <dbReference type="ARBA" id="ARBA00009085"/>
    </source>
</evidence>
<dbReference type="InterPro" id="IPR033809">
    <property type="entry name" value="USP39"/>
</dbReference>
<evidence type="ECO:0000256" key="2">
    <source>
        <dbReference type="ARBA" id="ARBA00004123"/>
    </source>
</evidence>
<dbReference type="FunFam" id="3.30.40.10:FF:000068">
    <property type="entry name" value="U4/U6.U5 tri-snRNP-associated protein 2"/>
    <property type="match status" value="1"/>
</dbReference>
<evidence type="ECO:0000256" key="13">
    <source>
        <dbReference type="SAM" id="MobiDB-lite"/>
    </source>
</evidence>
<dbReference type="AlphaFoldDB" id="A0A0K0EQ42"/>
<dbReference type="SMART" id="SM00290">
    <property type="entry name" value="ZnF_UBP"/>
    <property type="match status" value="1"/>
</dbReference>
<evidence type="ECO:0000256" key="4">
    <source>
        <dbReference type="ARBA" id="ARBA00012759"/>
    </source>
</evidence>
<dbReference type="PROSITE" id="PS50235">
    <property type="entry name" value="USP_3"/>
    <property type="match status" value="1"/>
</dbReference>
<dbReference type="GO" id="GO:0004843">
    <property type="term" value="F:cysteine-type deubiquitinase activity"/>
    <property type="evidence" value="ECO:0007669"/>
    <property type="project" value="UniProtKB-EC"/>
</dbReference>
<dbReference type="CDD" id="cd02669">
    <property type="entry name" value="Peptidase_C19M"/>
    <property type="match status" value="1"/>
</dbReference>
<comment type="catalytic activity">
    <reaction evidence="1">
        <text>Thiol-dependent hydrolysis of ester, thioester, amide, peptide and isopeptide bonds formed by the C-terminal Gly of ubiquitin (a 76-residue protein attached to proteins as an intracellular targeting signal).</text>
        <dbReference type="EC" id="3.4.19.12"/>
    </reaction>
</comment>
<dbReference type="Gene3D" id="3.30.40.10">
    <property type="entry name" value="Zinc/RING finger domain, C3HC4 (zinc finger)"/>
    <property type="match status" value="1"/>
</dbReference>